<dbReference type="AlphaFoldDB" id="A0A6J6FHA0"/>
<proteinExistence type="predicted"/>
<gene>
    <name evidence="1" type="ORF">UFOPK1722_01499</name>
</gene>
<name>A0A6J6FHA0_9ZZZZ</name>
<organism evidence="1">
    <name type="scientific">freshwater metagenome</name>
    <dbReference type="NCBI Taxonomy" id="449393"/>
    <lineage>
        <taxon>unclassified sequences</taxon>
        <taxon>metagenomes</taxon>
        <taxon>ecological metagenomes</taxon>
    </lineage>
</organism>
<reference evidence="1" key="1">
    <citation type="submission" date="2020-05" db="EMBL/GenBank/DDBJ databases">
        <authorList>
            <person name="Chiriac C."/>
            <person name="Salcher M."/>
            <person name="Ghai R."/>
            <person name="Kavagutti S V."/>
        </authorList>
    </citation>
    <scope>NUCLEOTIDE SEQUENCE</scope>
</reference>
<evidence type="ECO:0000313" key="1">
    <source>
        <dbReference type="EMBL" id="CAB4588271.1"/>
    </source>
</evidence>
<dbReference type="EMBL" id="CAEZTS010000154">
    <property type="protein sequence ID" value="CAB4588271.1"/>
    <property type="molecule type" value="Genomic_DNA"/>
</dbReference>
<accession>A0A6J6FHA0</accession>
<sequence>MTRRSGLARFNMSVPMMPLVSLFLGRCTVMKSLCAIRSSSDIISTLIWRARSADTNGS</sequence>
<protein>
    <submittedName>
        <fullName evidence="1">Unannotated protein</fullName>
    </submittedName>
</protein>